<evidence type="ECO:0000256" key="5">
    <source>
        <dbReference type="SAM" id="SignalP"/>
    </source>
</evidence>
<feature type="chain" id="PRO_5046660169" evidence="5">
    <location>
        <begin position="43"/>
        <end position="473"/>
    </location>
</feature>
<evidence type="ECO:0000313" key="8">
    <source>
        <dbReference type="Proteomes" id="UP000621266"/>
    </source>
</evidence>
<keyword evidence="3 4" id="KW-0326">Glycosidase</keyword>
<dbReference type="PANTHER" id="PTHR42812">
    <property type="entry name" value="BETA-XYLOSIDASE"/>
    <property type="match status" value="1"/>
</dbReference>
<dbReference type="InterPro" id="IPR005084">
    <property type="entry name" value="CBM6"/>
</dbReference>
<dbReference type="Gene3D" id="2.115.10.20">
    <property type="entry name" value="Glycosyl hydrolase domain, family 43"/>
    <property type="match status" value="1"/>
</dbReference>
<name>A0ABQ7FF91_9ACTN</name>
<accession>A0ABQ7FF91</accession>
<sequence>MTATHRRPGRLSRRPARRLAVLLTAAAAAVTGPAATSPAAQALPAAAASSGTYAPAGIGGPVLDRNFPDPDVVKAGNTYHAYATNSDGRNIQRAQSADLVHWTYSDADALPRLGDWAKPETPLVWAPEVFDNGSGFTMHYTARDRATDRQCIGVARSATPEGPFEPVGDGPLVCPADQGGAIDASGYTENGQRHLLWKNDGNCCGRDTWLHIQPVNADGTATTGPATRLIRQDQAWEGDVIEAPTLVKRDGRYVLFYSAASYGGDGYKSSYAVSDSLTGPYTKAAAPLMSTGTFDGTVRGPGGQDVVTGPDGRDRIVFHGWDAATTKRMLYVADLGWANGCPVVRGSKVIHQAERAALNNAVVRDAAGAWDGRAVGKIDHADSHVEFTVFAASAGPHTLTVRYGNGSLSGGAPVAASHTLTVNGSAGGAVTYPHTGWDNWRHTAVEVGLRDGWNTIRLGKGEHYAELDAVEVG</sequence>
<dbReference type="EMBL" id="WHPN01000301">
    <property type="protein sequence ID" value="KAF4407681.1"/>
    <property type="molecule type" value="Genomic_DNA"/>
</dbReference>
<reference evidence="7 8" key="1">
    <citation type="submission" date="2019-10" db="EMBL/GenBank/DDBJ databases">
        <title>Streptomyces tenebrisbrunneis sp.nov., an endogenous actinomycete isolated from of Lycium ruthenicum.</title>
        <authorList>
            <person name="Ma L."/>
        </authorList>
    </citation>
    <scope>NUCLEOTIDE SEQUENCE [LARGE SCALE GENOMIC DNA]</scope>
    <source>
        <strain evidence="7 8">TRM 66187</strain>
    </source>
</reference>
<evidence type="ECO:0000256" key="2">
    <source>
        <dbReference type="ARBA" id="ARBA00022801"/>
    </source>
</evidence>
<evidence type="ECO:0000256" key="3">
    <source>
        <dbReference type="ARBA" id="ARBA00023295"/>
    </source>
</evidence>
<dbReference type="SUPFAM" id="SSF75005">
    <property type="entry name" value="Arabinanase/levansucrase/invertase"/>
    <property type="match status" value="1"/>
</dbReference>
<comment type="similarity">
    <text evidence="1 4">Belongs to the glycosyl hydrolase 43 family.</text>
</comment>
<evidence type="ECO:0000256" key="1">
    <source>
        <dbReference type="ARBA" id="ARBA00009865"/>
    </source>
</evidence>
<dbReference type="InterPro" id="IPR051795">
    <property type="entry name" value="Glycosyl_Hydrlase_43"/>
</dbReference>
<evidence type="ECO:0000313" key="7">
    <source>
        <dbReference type="EMBL" id="KAF4407681.1"/>
    </source>
</evidence>
<feature type="signal peptide" evidence="5">
    <location>
        <begin position="1"/>
        <end position="42"/>
    </location>
</feature>
<dbReference type="InterPro" id="IPR006311">
    <property type="entry name" value="TAT_signal"/>
</dbReference>
<dbReference type="Proteomes" id="UP000621266">
    <property type="component" value="Unassembled WGS sequence"/>
</dbReference>
<evidence type="ECO:0000259" key="6">
    <source>
        <dbReference type="PROSITE" id="PS51175"/>
    </source>
</evidence>
<dbReference type="Gene3D" id="2.60.120.260">
    <property type="entry name" value="Galactose-binding domain-like"/>
    <property type="match status" value="1"/>
</dbReference>
<dbReference type="PROSITE" id="PS51175">
    <property type="entry name" value="CBM6"/>
    <property type="match status" value="1"/>
</dbReference>
<dbReference type="SUPFAM" id="SSF49785">
    <property type="entry name" value="Galactose-binding domain-like"/>
    <property type="match status" value="1"/>
</dbReference>
<organism evidence="7 8">
    <name type="scientific">Streptomyces lycii</name>
    <dbReference type="NCBI Taxonomy" id="2654337"/>
    <lineage>
        <taxon>Bacteria</taxon>
        <taxon>Bacillati</taxon>
        <taxon>Actinomycetota</taxon>
        <taxon>Actinomycetes</taxon>
        <taxon>Kitasatosporales</taxon>
        <taxon>Streptomycetaceae</taxon>
        <taxon>Streptomyces</taxon>
    </lineage>
</organism>
<feature type="domain" description="CBM6" evidence="6">
    <location>
        <begin position="349"/>
        <end position="473"/>
    </location>
</feature>
<dbReference type="InterPro" id="IPR006710">
    <property type="entry name" value="Glyco_hydro_43"/>
</dbReference>
<keyword evidence="2 4" id="KW-0378">Hydrolase</keyword>
<dbReference type="PANTHER" id="PTHR42812:SF5">
    <property type="entry name" value="ENDO-ARABINASE"/>
    <property type="match status" value="1"/>
</dbReference>
<dbReference type="InterPro" id="IPR008979">
    <property type="entry name" value="Galactose-bd-like_sf"/>
</dbReference>
<comment type="caution">
    <text evidence="7">The sequence shown here is derived from an EMBL/GenBank/DDBJ whole genome shotgun (WGS) entry which is preliminary data.</text>
</comment>
<proteinExistence type="inferred from homology"/>
<dbReference type="PROSITE" id="PS51318">
    <property type="entry name" value="TAT"/>
    <property type="match status" value="1"/>
</dbReference>
<dbReference type="Pfam" id="PF04616">
    <property type="entry name" value="Glyco_hydro_43"/>
    <property type="match status" value="1"/>
</dbReference>
<protein>
    <submittedName>
        <fullName evidence="7">Family 43 glycosylhydrolase</fullName>
    </submittedName>
</protein>
<keyword evidence="8" id="KW-1185">Reference proteome</keyword>
<evidence type="ECO:0000256" key="4">
    <source>
        <dbReference type="RuleBase" id="RU361187"/>
    </source>
</evidence>
<dbReference type="RefSeq" id="WP_156206589.1">
    <property type="nucleotide sequence ID" value="NZ_WHPN01000301.1"/>
</dbReference>
<gene>
    <name evidence="7" type="ORF">GCU69_17890</name>
</gene>
<dbReference type="CDD" id="cd08999">
    <property type="entry name" value="GH43_ABN-like"/>
    <property type="match status" value="1"/>
</dbReference>
<dbReference type="InterPro" id="IPR023296">
    <property type="entry name" value="Glyco_hydro_beta-prop_sf"/>
</dbReference>
<keyword evidence="5" id="KW-0732">Signal</keyword>